<reference evidence="1 2" key="1">
    <citation type="submission" date="2018-11" db="EMBL/GenBank/DDBJ databases">
        <authorList>
            <consortium name="Pathogen Informatics"/>
        </authorList>
    </citation>
    <scope>NUCLEOTIDE SEQUENCE [LARGE SCALE GENOMIC DNA]</scope>
    <source>
        <strain evidence="1 2">Zambia</strain>
    </source>
</reference>
<protein>
    <submittedName>
        <fullName evidence="1">Uncharacterized protein</fullName>
    </submittedName>
</protein>
<dbReference type="EMBL" id="UZAI01018697">
    <property type="protein sequence ID" value="VDP39441.1"/>
    <property type="molecule type" value="Genomic_DNA"/>
</dbReference>
<evidence type="ECO:0000313" key="1">
    <source>
        <dbReference type="EMBL" id="VDP39441.1"/>
    </source>
</evidence>
<gene>
    <name evidence="1" type="ORF">SMRZ_LOCUS21410</name>
</gene>
<sequence>MKSSLTVQKQVHKFESYFHKFNLVSCEKSIETNEGIGSQDGILEIIIYRTDRLKVTPSTCHLFVRIHIMDTETEDYIKCDKK</sequence>
<keyword evidence="2" id="KW-1185">Reference proteome</keyword>
<organism evidence="1 2">
    <name type="scientific">Schistosoma margrebowiei</name>
    <dbReference type="NCBI Taxonomy" id="48269"/>
    <lineage>
        <taxon>Eukaryota</taxon>
        <taxon>Metazoa</taxon>
        <taxon>Spiralia</taxon>
        <taxon>Lophotrochozoa</taxon>
        <taxon>Platyhelminthes</taxon>
        <taxon>Trematoda</taxon>
        <taxon>Digenea</taxon>
        <taxon>Strigeidida</taxon>
        <taxon>Schistosomatoidea</taxon>
        <taxon>Schistosomatidae</taxon>
        <taxon>Schistosoma</taxon>
    </lineage>
</organism>
<dbReference type="Proteomes" id="UP000277204">
    <property type="component" value="Unassembled WGS sequence"/>
</dbReference>
<name>A0A183MZD5_9TREM</name>
<evidence type="ECO:0000313" key="2">
    <source>
        <dbReference type="Proteomes" id="UP000277204"/>
    </source>
</evidence>
<dbReference type="AlphaFoldDB" id="A0A183MZD5"/>
<accession>A0A183MZD5</accession>
<proteinExistence type="predicted"/>